<evidence type="ECO:0000256" key="7">
    <source>
        <dbReference type="RuleBase" id="RU003879"/>
    </source>
</evidence>
<gene>
    <name evidence="9" type="primary">exbD_4</name>
    <name evidence="9" type="ORF">DSM104635_03245</name>
</gene>
<keyword evidence="7" id="KW-0653">Protein transport</keyword>
<sequence length="158" mass="17278">MAGGITASSRHGRGRRSARRSRLSEINVTPFVDVMLVLLIVFMVTAPLLTVSIPIELPRTEAKQSAAETEPLAITIQDDGTIFLQETRVTLEELVPRLRAISHEGYDRAIYIRGDARTQWDTMAQVLANVSSSGFTKLQLVTDTNDGPPRPPPQAASP</sequence>
<evidence type="ECO:0000256" key="4">
    <source>
        <dbReference type="ARBA" id="ARBA00022692"/>
    </source>
</evidence>
<dbReference type="Proteomes" id="UP000431269">
    <property type="component" value="Chromosome"/>
</dbReference>
<dbReference type="InterPro" id="IPR003400">
    <property type="entry name" value="ExbD"/>
</dbReference>
<dbReference type="Pfam" id="PF02472">
    <property type="entry name" value="ExbD"/>
    <property type="match status" value="1"/>
</dbReference>
<evidence type="ECO:0000313" key="10">
    <source>
        <dbReference type="Proteomes" id="UP000431269"/>
    </source>
</evidence>
<evidence type="ECO:0000256" key="8">
    <source>
        <dbReference type="SAM" id="Phobius"/>
    </source>
</evidence>
<name>A0A6I6MSI2_9CAUL</name>
<dbReference type="PANTHER" id="PTHR30558:SF7">
    <property type="entry name" value="TOL-PAL SYSTEM PROTEIN TOLR"/>
    <property type="match status" value="1"/>
</dbReference>
<comment type="subcellular location">
    <subcellularLocation>
        <location evidence="1">Cell membrane</location>
        <topology evidence="1">Single-pass membrane protein</topology>
    </subcellularLocation>
    <subcellularLocation>
        <location evidence="7">Cell membrane</location>
        <topology evidence="7">Single-pass type II membrane protein</topology>
    </subcellularLocation>
</comment>
<keyword evidence="6 8" id="KW-0472">Membrane</keyword>
<evidence type="ECO:0000256" key="6">
    <source>
        <dbReference type="ARBA" id="ARBA00023136"/>
    </source>
</evidence>
<dbReference type="GO" id="GO:0015031">
    <property type="term" value="P:protein transport"/>
    <property type="evidence" value="ECO:0007669"/>
    <property type="project" value="UniProtKB-KW"/>
</dbReference>
<dbReference type="GO" id="GO:0005886">
    <property type="term" value="C:plasma membrane"/>
    <property type="evidence" value="ECO:0007669"/>
    <property type="project" value="UniProtKB-SubCell"/>
</dbReference>
<dbReference type="GO" id="GO:0022857">
    <property type="term" value="F:transmembrane transporter activity"/>
    <property type="evidence" value="ECO:0007669"/>
    <property type="project" value="InterPro"/>
</dbReference>
<organism evidence="9 10">
    <name type="scientific">Terricaulis silvestris</name>
    <dbReference type="NCBI Taxonomy" id="2686094"/>
    <lineage>
        <taxon>Bacteria</taxon>
        <taxon>Pseudomonadati</taxon>
        <taxon>Pseudomonadota</taxon>
        <taxon>Alphaproteobacteria</taxon>
        <taxon>Caulobacterales</taxon>
        <taxon>Caulobacteraceae</taxon>
        <taxon>Terricaulis</taxon>
    </lineage>
</organism>
<dbReference type="KEGG" id="tsv:DSM104635_03245"/>
<dbReference type="Gene3D" id="3.30.420.270">
    <property type="match status" value="1"/>
</dbReference>
<evidence type="ECO:0000256" key="1">
    <source>
        <dbReference type="ARBA" id="ARBA00004162"/>
    </source>
</evidence>
<proteinExistence type="inferred from homology"/>
<keyword evidence="3" id="KW-1003">Cell membrane</keyword>
<dbReference type="RefSeq" id="WP_158767178.1">
    <property type="nucleotide sequence ID" value="NZ_CP047045.1"/>
</dbReference>
<dbReference type="PANTHER" id="PTHR30558">
    <property type="entry name" value="EXBD MEMBRANE COMPONENT OF PMF-DRIVEN MACROMOLECULE IMPORT SYSTEM"/>
    <property type="match status" value="1"/>
</dbReference>
<keyword evidence="10" id="KW-1185">Reference proteome</keyword>
<evidence type="ECO:0000256" key="5">
    <source>
        <dbReference type="ARBA" id="ARBA00022989"/>
    </source>
</evidence>
<evidence type="ECO:0000256" key="2">
    <source>
        <dbReference type="ARBA" id="ARBA00005811"/>
    </source>
</evidence>
<keyword evidence="5 8" id="KW-1133">Transmembrane helix</keyword>
<comment type="similarity">
    <text evidence="2 7">Belongs to the ExbD/TolR family.</text>
</comment>
<keyword evidence="7" id="KW-0813">Transport</keyword>
<protein>
    <submittedName>
        <fullName evidence="9">Biopolymer transport protein ExbD</fullName>
    </submittedName>
</protein>
<accession>A0A6I6MSI2</accession>
<dbReference type="EMBL" id="CP047045">
    <property type="protein sequence ID" value="QGZ96386.1"/>
    <property type="molecule type" value="Genomic_DNA"/>
</dbReference>
<keyword evidence="4 7" id="KW-0812">Transmembrane</keyword>
<evidence type="ECO:0000313" key="9">
    <source>
        <dbReference type="EMBL" id="QGZ96386.1"/>
    </source>
</evidence>
<dbReference type="AlphaFoldDB" id="A0A6I6MSI2"/>
<reference evidence="10" key="1">
    <citation type="submission" date="2019-12" db="EMBL/GenBank/DDBJ databases">
        <title>Complete genome of Terracaulis silvestris 0127_4.</title>
        <authorList>
            <person name="Vieira S."/>
            <person name="Riedel T."/>
            <person name="Sproer C."/>
            <person name="Pascual J."/>
            <person name="Boedeker C."/>
            <person name="Overmann J."/>
        </authorList>
    </citation>
    <scope>NUCLEOTIDE SEQUENCE [LARGE SCALE GENOMIC DNA]</scope>
    <source>
        <strain evidence="10">0127_4</strain>
    </source>
</reference>
<evidence type="ECO:0000256" key="3">
    <source>
        <dbReference type="ARBA" id="ARBA00022475"/>
    </source>
</evidence>
<feature type="transmembrane region" description="Helical" evidence="8">
    <location>
        <begin position="34"/>
        <end position="55"/>
    </location>
</feature>